<keyword evidence="2" id="KW-1185">Reference proteome</keyword>
<accession>A0ABU0WL67</accession>
<proteinExistence type="predicted"/>
<comment type="caution">
    <text evidence="1">The sequence shown here is derived from an EMBL/GenBank/DDBJ whole genome shotgun (WGS) entry which is preliminary data.</text>
</comment>
<evidence type="ECO:0008006" key="3">
    <source>
        <dbReference type="Google" id="ProtNLM"/>
    </source>
</evidence>
<dbReference type="RefSeq" id="WP_306709148.1">
    <property type="nucleotide sequence ID" value="NZ_JAUJFI010000112.1"/>
</dbReference>
<dbReference type="EMBL" id="JAUJFI010000112">
    <property type="protein sequence ID" value="MDQ2104953.1"/>
    <property type="molecule type" value="Genomic_DNA"/>
</dbReference>
<evidence type="ECO:0000313" key="1">
    <source>
        <dbReference type="EMBL" id="MDQ2104953.1"/>
    </source>
</evidence>
<evidence type="ECO:0000313" key="2">
    <source>
        <dbReference type="Proteomes" id="UP001227317"/>
    </source>
</evidence>
<reference evidence="1 2" key="1">
    <citation type="submission" date="2023-06" db="EMBL/GenBank/DDBJ databases">
        <title>Azospirillum isscasensis sp.nov, a bacterium isolated from rhizosphere soil of rice.</title>
        <authorList>
            <person name="Wang H."/>
        </authorList>
    </citation>
    <scope>NUCLEOTIDE SEQUENCE [LARGE SCALE GENOMIC DNA]</scope>
    <source>
        <strain evidence="1 2">C340-1</strain>
    </source>
</reference>
<organism evidence="1 2">
    <name type="scientific">Azospirillum isscasi</name>
    <dbReference type="NCBI Taxonomy" id="3053926"/>
    <lineage>
        <taxon>Bacteria</taxon>
        <taxon>Pseudomonadati</taxon>
        <taxon>Pseudomonadota</taxon>
        <taxon>Alphaproteobacteria</taxon>
        <taxon>Rhodospirillales</taxon>
        <taxon>Azospirillaceae</taxon>
        <taxon>Azospirillum</taxon>
    </lineage>
</organism>
<sequence length="283" mass="30366">MGGDPISLNQDADLHLYMDGEMEPARRAAFEAQLAANPALAAKLHDYLHQQEMLKLGLDMMSGVTLRETETLAGRLRWRLDMDRFTRRVAPLAAAMLLVMGGWSLTVWVQEGGSGPQLAGETDDVPAFADEAVEAHSKAVALSALHPSPPQADATPVPALAQTALAQAATVQTARVPMGADRGMTVALPAIDPELTLIRAAIVPWNHGTALQFLYREPDGELLTLFVASGDPAQDGTLHTVVQDSLRLVYWRAGLVAYTVTGNKADGDLLNVAKRMADSVRRS</sequence>
<protein>
    <recommendedName>
        <fullName evidence="3">Anti-sigma factor RsiW</fullName>
    </recommendedName>
</protein>
<name>A0ABU0WL67_9PROT</name>
<dbReference type="Proteomes" id="UP001227317">
    <property type="component" value="Unassembled WGS sequence"/>
</dbReference>
<gene>
    <name evidence="1" type="ORF">QSG27_19795</name>
</gene>